<name>A0AA96KMJ7_9CAUD</name>
<dbReference type="Proteomes" id="UP001305039">
    <property type="component" value="Segment"/>
</dbReference>
<protein>
    <submittedName>
        <fullName evidence="2">Uncharacterized protein</fullName>
    </submittedName>
</protein>
<evidence type="ECO:0000313" key="3">
    <source>
        <dbReference type="Proteomes" id="UP001305039"/>
    </source>
</evidence>
<feature type="compositionally biased region" description="Acidic residues" evidence="1">
    <location>
        <begin position="41"/>
        <end position="58"/>
    </location>
</feature>
<sequence length="120" mass="13034">MAMVCGICADGLCENHEEDCVTDGTIIETIGGKCNCPNLEENDEAEPVDPSYPDEDEPTTSAEYRERYPNVPDGSICPSCEDEDSKWAIRNGVCYICICGCPKCEGKEAQREAESSTGPE</sequence>
<gene>
    <name evidence="2" type="primary">83</name>
    <name evidence="2" type="ORF">SEA_FULCRUM_83</name>
</gene>
<organism evidence="2 3">
    <name type="scientific">Gordonia phage Fulcrum</name>
    <dbReference type="NCBI Taxonomy" id="3077818"/>
    <lineage>
        <taxon>Viruses</taxon>
        <taxon>Duplodnaviria</taxon>
        <taxon>Heunggongvirae</taxon>
        <taxon>Uroviricota</taxon>
        <taxon>Caudoviricetes</taxon>
        <taxon>Dovevirinae</taxon>
        <taxon>Lambovirus</taxon>
        <taxon>Lambovirus fulcrum</taxon>
    </lineage>
</organism>
<keyword evidence="3" id="KW-1185">Reference proteome</keyword>
<dbReference type="EMBL" id="OR521071">
    <property type="protein sequence ID" value="WNO27194.1"/>
    <property type="molecule type" value="Genomic_DNA"/>
</dbReference>
<evidence type="ECO:0000256" key="1">
    <source>
        <dbReference type="SAM" id="MobiDB-lite"/>
    </source>
</evidence>
<feature type="region of interest" description="Disordered" evidence="1">
    <location>
        <begin position="41"/>
        <end position="67"/>
    </location>
</feature>
<evidence type="ECO:0000313" key="2">
    <source>
        <dbReference type="EMBL" id="WNO27194.1"/>
    </source>
</evidence>
<proteinExistence type="predicted"/>
<accession>A0AA96KMJ7</accession>
<reference evidence="2 3" key="1">
    <citation type="submission" date="2023-08" db="EMBL/GenBank/DDBJ databases">
        <authorList>
            <person name="Feely M.G."/>
            <person name="Kosmicki A.G."/>
            <person name="Lanham A.L."/>
            <person name="Nolte B.J."/>
            <person name="Chia C.P."/>
            <person name="Tolsma S."/>
            <person name="Ko C."/>
            <person name="Russell D.A."/>
            <person name="Jacobs-Sera D."/>
            <person name="Hatfull G.F."/>
        </authorList>
    </citation>
    <scope>NUCLEOTIDE SEQUENCE [LARGE SCALE GENOMIC DNA]</scope>
</reference>